<dbReference type="Proteomes" id="UP000619457">
    <property type="component" value="Unassembled WGS sequence"/>
</dbReference>
<dbReference type="PANTHER" id="PTHR43790">
    <property type="entry name" value="CARBOHYDRATE TRANSPORT ATP-BINDING PROTEIN MG119-RELATED"/>
    <property type="match status" value="1"/>
</dbReference>
<dbReference type="CDD" id="cd03215">
    <property type="entry name" value="ABC_Carb_Monos_II"/>
    <property type="match status" value="1"/>
</dbReference>
<proteinExistence type="predicted"/>
<dbReference type="InterPro" id="IPR017871">
    <property type="entry name" value="ABC_transporter-like_CS"/>
</dbReference>
<evidence type="ECO:0000256" key="4">
    <source>
        <dbReference type="ARBA" id="ARBA00022597"/>
    </source>
</evidence>
<keyword evidence="5" id="KW-0677">Repeat</keyword>
<keyword evidence="4" id="KW-0762">Sugar transport</keyword>
<dbReference type="Gene3D" id="3.40.50.300">
    <property type="entry name" value="P-loop containing nucleotide triphosphate hydrolases"/>
    <property type="match status" value="2"/>
</dbReference>
<evidence type="ECO:0000259" key="10">
    <source>
        <dbReference type="PROSITE" id="PS50893"/>
    </source>
</evidence>
<evidence type="ECO:0000256" key="6">
    <source>
        <dbReference type="ARBA" id="ARBA00022741"/>
    </source>
</evidence>
<keyword evidence="9" id="KW-0472">Membrane</keyword>
<dbReference type="InterPro" id="IPR003439">
    <property type="entry name" value="ABC_transporter-like_ATP-bd"/>
</dbReference>
<dbReference type="CDD" id="cd03216">
    <property type="entry name" value="ABC_Carb_Monos_I"/>
    <property type="match status" value="1"/>
</dbReference>
<protein>
    <submittedName>
        <fullName evidence="11">Ribose import ATP-binding protein RbsA</fullName>
    </submittedName>
</protein>
<evidence type="ECO:0000256" key="9">
    <source>
        <dbReference type="ARBA" id="ARBA00023136"/>
    </source>
</evidence>
<dbReference type="Pfam" id="PF00005">
    <property type="entry name" value="ABC_tran"/>
    <property type="match status" value="2"/>
</dbReference>
<dbReference type="InterPro" id="IPR003593">
    <property type="entry name" value="AAA+_ATPase"/>
</dbReference>
<dbReference type="GO" id="GO:0016887">
    <property type="term" value="F:ATP hydrolysis activity"/>
    <property type="evidence" value="ECO:0007669"/>
    <property type="project" value="InterPro"/>
</dbReference>
<dbReference type="PROSITE" id="PS00211">
    <property type="entry name" value="ABC_TRANSPORTER_1"/>
    <property type="match status" value="1"/>
</dbReference>
<keyword evidence="2" id="KW-0813">Transport</keyword>
<dbReference type="GO" id="GO:0005524">
    <property type="term" value="F:ATP binding"/>
    <property type="evidence" value="ECO:0007669"/>
    <property type="project" value="UniProtKB-KW"/>
</dbReference>
<dbReference type="EMBL" id="BMWX01000002">
    <property type="protein sequence ID" value="GGZ23682.1"/>
    <property type="molecule type" value="Genomic_DNA"/>
</dbReference>
<evidence type="ECO:0000313" key="12">
    <source>
        <dbReference type="Proteomes" id="UP000619457"/>
    </source>
</evidence>
<evidence type="ECO:0000256" key="1">
    <source>
        <dbReference type="ARBA" id="ARBA00004202"/>
    </source>
</evidence>
<dbReference type="FunFam" id="3.40.50.300:FF:000127">
    <property type="entry name" value="Ribose import ATP-binding protein RbsA"/>
    <property type="match status" value="1"/>
</dbReference>
<keyword evidence="3" id="KW-1003">Cell membrane</keyword>
<keyword evidence="6" id="KW-0547">Nucleotide-binding</keyword>
<dbReference type="PROSITE" id="PS50893">
    <property type="entry name" value="ABC_TRANSPORTER_2"/>
    <property type="match status" value="2"/>
</dbReference>
<evidence type="ECO:0000256" key="3">
    <source>
        <dbReference type="ARBA" id="ARBA00022475"/>
    </source>
</evidence>
<dbReference type="PANTHER" id="PTHR43790:SF3">
    <property type="entry name" value="D-ALLOSE IMPORT ATP-BINDING PROTEIN ALSA-RELATED"/>
    <property type="match status" value="1"/>
</dbReference>
<reference evidence="11" key="1">
    <citation type="journal article" date="2014" name="Int. J. Syst. Evol. Microbiol.">
        <title>Complete genome sequence of Corynebacterium casei LMG S-19264T (=DSM 44701T), isolated from a smear-ripened cheese.</title>
        <authorList>
            <consortium name="US DOE Joint Genome Institute (JGI-PGF)"/>
            <person name="Walter F."/>
            <person name="Albersmeier A."/>
            <person name="Kalinowski J."/>
            <person name="Ruckert C."/>
        </authorList>
    </citation>
    <scope>NUCLEOTIDE SEQUENCE</scope>
    <source>
        <strain evidence="11">KCTC 12368</strain>
    </source>
</reference>
<evidence type="ECO:0000313" key="11">
    <source>
        <dbReference type="EMBL" id="GGZ23682.1"/>
    </source>
</evidence>
<accession>A0A918PUS2</accession>
<dbReference type="SUPFAM" id="SSF52540">
    <property type="entry name" value="P-loop containing nucleoside triphosphate hydrolases"/>
    <property type="match status" value="2"/>
</dbReference>
<gene>
    <name evidence="11" type="primary">rbsA</name>
    <name evidence="11" type="ORF">GCM10007049_15840</name>
</gene>
<evidence type="ECO:0000256" key="2">
    <source>
        <dbReference type="ARBA" id="ARBA00022448"/>
    </source>
</evidence>
<feature type="domain" description="ABC transporter" evidence="10">
    <location>
        <begin position="5"/>
        <end position="241"/>
    </location>
</feature>
<keyword evidence="12" id="KW-1185">Reference proteome</keyword>
<evidence type="ECO:0000256" key="5">
    <source>
        <dbReference type="ARBA" id="ARBA00022737"/>
    </source>
</evidence>
<dbReference type="SMART" id="SM00382">
    <property type="entry name" value="AAA"/>
    <property type="match status" value="2"/>
</dbReference>
<organism evidence="11 12">
    <name type="scientific">Echinicola pacifica</name>
    <dbReference type="NCBI Taxonomy" id="346377"/>
    <lineage>
        <taxon>Bacteria</taxon>
        <taxon>Pseudomonadati</taxon>
        <taxon>Bacteroidota</taxon>
        <taxon>Cytophagia</taxon>
        <taxon>Cytophagales</taxon>
        <taxon>Cyclobacteriaceae</taxon>
        <taxon>Echinicola</taxon>
    </lineage>
</organism>
<name>A0A918PUS2_9BACT</name>
<dbReference type="InterPro" id="IPR027417">
    <property type="entry name" value="P-loop_NTPase"/>
</dbReference>
<dbReference type="GO" id="GO:0005886">
    <property type="term" value="C:plasma membrane"/>
    <property type="evidence" value="ECO:0007669"/>
    <property type="project" value="UniProtKB-SubCell"/>
</dbReference>
<dbReference type="InterPro" id="IPR050107">
    <property type="entry name" value="ABC_carbohydrate_import_ATPase"/>
</dbReference>
<keyword evidence="7 11" id="KW-0067">ATP-binding</keyword>
<keyword evidence="8" id="KW-1278">Translocase</keyword>
<comment type="subcellular location">
    <subcellularLocation>
        <location evidence="1">Cell membrane</location>
        <topology evidence="1">Peripheral membrane protein</topology>
    </subcellularLocation>
</comment>
<sequence length="506" mass="55958">MQPLLEVQQITKRFAGVTALSAVDLRLEGGKVTALIGENGAGKSTLLKIMSGIYTDYEGIIRYKDEEVKFSRPRDAQDRGISIIHQELNLIPYLSVAQNIFLGRELINSFGFLDRERMIQKTKVLLEKLKLEVSPTALISSLKVGQQQIIEIAKSLLVESEVVFMDEPTSAIGESEVEVLFEIIKELKAEGKAIVYISHKLDELFALADDFVVLRDGRVVGQGPVREITRGQLITMMAGREVMISKKSIKNKPVEKVLEVRNMTLQNPGNPQRPLLSHINFSLGKGEVLGIYGLMGAGRTELCECLFGLHPDALSGTIALDGRIREFKSPIQAIEAGMALVPEDRKKDGIVPGMSVGKNLSLTVIDKISKFGLLNDTLQSKLYDKHVASLKIKVSHEDQLIRNLSGGNQQKVILGKWIERKPLVLMLDEPTRGIDINAKNEIYELISTLNKEGISVLVISSEIPEILAISDRILVMSEGQISAEFSSEEATENNIMNACIPEHINQ</sequence>
<evidence type="ECO:0000256" key="7">
    <source>
        <dbReference type="ARBA" id="ARBA00022840"/>
    </source>
</evidence>
<comment type="caution">
    <text evidence="11">The sequence shown here is derived from an EMBL/GenBank/DDBJ whole genome shotgun (WGS) entry which is preliminary data.</text>
</comment>
<feature type="domain" description="ABC transporter" evidence="10">
    <location>
        <begin position="258"/>
        <end position="503"/>
    </location>
</feature>
<reference evidence="11" key="2">
    <citation type="submission" date="2020-09" db="EMBL/GenBank/DDBJ databases">
        <authorList>
            <person name="Sun Q."/>
            <person name="Kim S."/>
        </authorList>
    </citation>
    <scope>NUCLEOTIDE SEQUENCE</scope>
    <source>
        <strain evidence="11">KCTC 12368</strain>
    </source>
</reference>
<dbReference type="AlphaFoldDB" id="A0A918PUS2"/>
<dbReference type="RefSeq" id="WP_018471838.1">
    <property type="nucleotide sequence ID" value="NZ_BMWX01000002.1"/>
</dbReference>
<evidence type="ECO:0000256" key="8">
    <source>
        <dbReference type="ARBA" id="ARBA00022967"/>
    </source>
</evidence>